<dbReference type="GO" id="GO:0016263">
    <property type="term" value="F:glycoprotein-N-acetylgalactosamine 3-beta-galactosyltransferase activity"/>
    <property type="evidence" value="ECO:0007669"/>
    <property type="project" value="UniProtKB-EC"/>
</dbReference>
<evidence type="ECO:0000259" key="13">
    <source>
        <dbReference type="Pfam" id="PF02434"/>
    </source>
</evidence>
<keyword evidence="7 12" id="KW-0812">Transmembrane</keyword>
<dbReference type="Proteomes" id="UP000504631">
    <property type="component" value="Unplaced"/>
</dbReference>
<dbReference type="InterPro" id="IPR003378">
    <property type="entry name" value="Fringe-like_glycosylTrfase"/>
</dbReference>
<dbReference type="GO" id="GO:0016020">
    <property type="term" value="C:membrane"/>
    <property type="evidence" value="ECO:0007669"/>
    <property type="project" value="UniProtKB-SubCell"/>
</dbReference>
<dbReference type="EC" id="2.4.1.122" evidence="4"/>
<evidence type="ECO:0000256" key="6">
    <source>
        <dbReference type="ARBA" id="ARBA00022679"/>
    </source>
</evidence>
<dbReference type="Gene3D" id="3.90.550.50">
    <property type="match status" value="1"/>
</dbReference>
<dbReference type="GO" id="GO:0000166">
    <property type="term" value="F:nucleotide binding"/>
    <property type="evidence" value="ECO:0007669"/>
    <property type="project" value="UniProtKB-KW"/>
</dbReference>
<evidence type="ECO:0000313" key="16">
    <source>
        <dbReference type="RefSeq" id="XP_033365096.1"/>
    </source>
</evidence>
<dbReference type="RefSeq" id="XP_033365096.1">
    <property type="nucleotide sequence ID" value="XM_033509205.1"/>
</dbReference>
<keyword evidence="14" id="KW-1185">Reference proteome</keyword>
<evidence type="ECO:0000256" key="2">
    <source>
        <dbReference type="ARBA" id="ARBA00004922"/>
    </source>
</evidence>
<protein>
    <recommendedName>
        <fullName evidence="4">N-acetylgalactosaminide beta-1,3-galactosyltransferase</fullName>
        <ecNumber evidence="4">2.4.1.122</ecNumber>
    </recommendedName>
</protein>
<comment type="pathway">
    <text evidence="2">Protein modification; protein glycosylation.</text>
</comment>
<sequence length="423" mass="49583">MYLYRLKLWPVFLIGFGIGSLLALILFAAQDLFNNISICQKSSLNLYSTNRNDLKWFMSDTWIKQETVIQSWKDSTNMTYSKWLNNRKLRSKNIDMDIYLYGPESREESEAEWLKSNIHITCIVFVKKVKLARSIQDTWGKHCNKIYFFGQVKDPKMPIINFDIKLVSSWQLLCEAFKYVWKSSETLEWLIFVKDDTLVVLENLRYMLGPLNYTQNHYLGHAVTLWGQSYNVADAGYVISVGVLRKLIKMFDNSEKCVISGKYWKQEDYYLAKHLASMGIYPSDTRDQYLRGTFHGYSLQSLLWGGVKTGVYWTRALYPVKNECCSFMSVTFNVGESEKMHTLNYLLYHFHVLKRKAVFGSRKAAISISDKDVWRVALEEEFNITNLNNISSEVYYEIWHAKYSEPGQLISKNYQANDEDKFK</sequence>
<dbReference type="PANTHER" id="PTHR23033:SF14">
    <property type="entry name" value="GLYCOPROTEIN-N-ACETYLGALACTOSAMINE 3-BETA-GALACTOSYLTRANSFERASE 1-RELATED"/>
    <property type="match status" value="1"/>
</dbReference>
<proteinExistence type="inferred from homology"/>
<dbReference type="KEGG" id="bvk:117242492"/>
<accession>A0A6J3LIL5</accession>
<keyword evidence="11 12" id="KW-0472">Membrane</keyword>
<evidence type="ECO:0000313" key="15">
    <source>
        <dbReference type="RefSeq" id="XP_033365095.1"/>
    </source>
</evidence>
<evidence type="ECO:0000256" key="1">
    <source>
        <dbReference type="ARBA" id="ARBA00004606"/>
    </source>
</evidence>
<evidence type="ECO:0000256" key="10">
    <source>
        <dbReference type="ARBA" id="ARBA00022989"/>
    </source>
</evidence>
<evidence type="ECO:0000256" key="5">
    <source>
        <dbReference type="ARBA" id="ARBA00022676"/>
    </source>
</evidence>
<evidence type="ECO:0000256" key="4">
    <source>
        <dbReference type="ARBA" id="ARBA00012557"/>
    </source>
</evidence>
<name>A0A6J3LIL5_9HYME</name>
<keyword evidence="8" id="KW-0547">Nucleotide-binding</keyword>
<evidence type="ECO:0000256" key="3">
    <source>
        <dbReference type="ARBA" id="ARBA00006462"/>
    </source>
</evidence>
<evidence type="ECO:0000256" key="7">
    <source>
        <dbReference type="ARBA" id="ARBA00022692"/>
    </source>
</evidence>
<dbReference type="InterPro" id="IPR026050">
    <property type="entry name" value="C1GALT1/C1GALT1_chp1"/>
</dbReference>
<dbReference type="PANTHER" id="PTHR23033">
    <property type="entry name" value="BETA1,3-GALACTOSYLTRANSFERASE"/>
    <property type="match status" value="1"/>
</dbReference>
<reference evidence="15 16" key="1">
    <citation type="submission" date="2025-04" db="UniProtKB">
        <authorList>
            <consortium name="RefSeq"/>
        </authorList>
    </citation>
    <scope>IDENTIFICATION</scope>
    <source>
        <tissue evidence="15 16">Muscle</tissue>
    </source>
</reference>
<keyword evidence="9" id="KW-0735">Signal-anchor</keyword>
<dbReference type="RefSeq" id="XP_033365095.1">
    <property type="nucleotide sequence ID" value="XM_033509204.1"/>
</dbReference>
<evidence type="ECO:0000313" key="14">
    <source>
        <dbReference type="Proteomes" id="UP000504631"/>
    </source>
</evidence>
<dbReference type="AlphaFoldDB" id="A0A6J3LIL5"/>
<organism evidence="14 15">
    <name type="scientific">Bombus vosnesenskii</name>
    <dbReference type="NCBI Taxonomy" id="207650"/>
    <lineage>
        <taxon>Eukaryota</taxon>
        <taxon>Metazoa</taxon>
        <taxon>Ecdysozoa</taxon>
        <taxon>Arthropoda</taxon>
        <taxon>Hexapoda</taxon>
        <taxon>Insecta</taxon>
        <taxon>Pterygota</taxon>
        <taxon>Neoptera</taxon>
        <taxon>Endopterygota</taxon>
        <taxon>Hymenoptera</taxon>
        <taxon>Apocrita</taxon>
        <taxon>Aculeata</taxon>
        <taxon>Apoidea</taxon>
        <taxon>Anthophila</taxon>
        <taxon>Apidae</taxon>
        <taxon>Bombus</taxon>
        <taxon>Pyrobombus</taxon>
    </lineage>
</organism>
<evidence type="ECO:0000256" key="12">
    <source>
        <dbReference type="SAM" id="Phobius"/>
    </source>
</evidence>
<evidence type="ECO:0000256" key="11">
    <source>
        <dbReference type="ARBA" id="ARBA00023136"/>
    </source>
</evidence>
<evidence type="ECO:0000256" key="8">
    <source>
        <dbReference type="ARBA" id="ARBA00022741"/>
    </source>
</evidence>
<keyword evidence="6" id="KW-0808">Transferase</keyword>
<keyword evidence="5" id="KW-0328">Glycosyltransferase</keyword>
<feature type="domain" description="Fringe-like glycosyltransferase" evidence="13">
    <location>
        <begin position="134"/>
        <end position="222"/>
    </location>
</feature>
<keyword evidence="10 12" id="KW-1133">Transmembrane helix</keyword>
<comment type="subcellular location">
    <subcellularLocation>
        <location evidence="1">Membrane</location>
        <topology evidence="1">Single-pass type II membrane protein</topology>
    </subcellularLocation>
</comment>
<dbReference type="Pfam" id="PF02434">
    <property type="entry name" value="Fringe"/>
    <property type="match status" value="1"/>
</dbReference>
<dbReference type="GeneID" id="117242492"/>
<evidence type="ECO:0000256" key="9">
    <source>
        <dbReference type="ARBA" id="ARBA00022968"/>
    </source>
</evidence>
<feature type="transmembrane region" description="Helical" evidence="12">
    <location>
        <begin position="12"/>
        <end position="33"/>
    </location>
</feature>
<gene>
    <name evidence="15 16" type="primary">LOC117242492</name>
</gene>
<comment type="similarity">
    <text evidence="3">Belongs to the glycosyltransferase 31 family. Beta3-Gal-T subfamily.</text>
</comment>